<evidence type="ECO:0000256" key="1">
    <source>
        <dbReference type="ARBA" id="ARBA00008609"/>
    </source>
</evidence>
<dbReference type="InterPro" id="IPR028896">
    <property type="entry name" value="GcvT/YgfZ/DmdA"/>
</dbReference>
<organism evidence="9">
    <name type="scientific">hydrocarbon metagenome</name>
    <dbReference type="NCBI Taxonomy" id="938273"/>
    <lineage>
        <taxon>unclassified sequences</taxon>
        <taxon>metagenomes</taxon>
        <taxon>ecological metagenomes</taxon>
    </lineage>
</organism>
<dbReference type="PANTHER" id="PTHR43757">
    <property type="entry name" value="AMINOMETHYLTRANSFERASE"/>
    <property type="match status" value="1"/>
</dbReference>
<dbReference type="AlphaFoldDB" id="A0A0W8FQK5"/>
<dbReference type="GO" id="GO:0004047">
    <property type="term" value="F:aminomethyltransferase activity"/>
    <property type="evidence" value="ECO:0007669"/>
    <property type="project" value="UniProtKB-EC"/>
</dbReference>
<dbReference type="InterPro" id="IPR027266">
    <property type="entry name" value="TrmE/GcvT-like"/>
</dbReference>
<dbReference type="GO" id="GO:0005829">
    <property type="term" value="C:cytosol"/>
    <property type="evidence" value="ECO:0007669"/>
    <property type="project" value="TreeGrafter"/>
</dbReference>
<dbReference type="Pfam" id="PF08669">
    <property type="entry name" value="GCV_T_C"/>
    <property type="match status" value="1"/>
</dbReference>
<dbReference type="GO" id="GO:0032259">
    <property type="term" value="P:methylation"/>
    <property type="evidence" value="ECO:0007669"/>
    <property type="project" value="UniProtKB-KW"/>
</dbReference>
<dbReference type="InterPro" id="IPR022903">
    <property type="entry name" value="GcvT_bac"/>
</dbReference>
<dbReference type="InterPro" id="IPR013977">
    <property type="entry name" value="GcvT_C"/>
</dbReference>
<dbReference type="GO" id="GO:0006546">
    <property type="term" value="P:glycine catabolic process"/>
    <property type="evidence" value="ECO:0007669"/>
    <property type="project" value="InterPro"/>
</dbReference>
<dbReference type="Gene3D" id="4.10.1250.10">
    <property type="entry name" value="Aminomethyltransferase fragment"/>
    <property type="match status" value="1"/>
</dbReference>
<dbReference type="GO" id="GO:0008483">
    <property type="term" value="F:transaminase activity"/>
    <property type="evidence" value="ECO:0007669"/>
    <property type="project" value="UniProtKB-KW"/>
</dbReference>
<dbReference type="GO" id="GO:0008168">
    <property type="term" value="F:methyltransferase activity"/>
    <property type="evidence" value="ECO:0007669"/>
    <property type="project" value="UniProtKB-KW"/>
</dbReference>
<comment type="similarity">
    <text evidence="1">Belongs to the GcvT family.</text>
</comment>
<dbReference type="HAMAP" id="MF_00259">
    <property type="entry name" value="GcvT"/>
    <property type="match status" value="1"/>
</dbReference>
<evidence type="ECO:0000259" key="8">
    <source>
        <dbReference type="Pfam" id="PF08669"/>
    </source>
</evidence>
<feature type="domain" description="GCVT N-terminal" evidence="7">
    <location>
        <begin position="6"/>
        <end position="264"/>
    </location>
</feature>
<dbReference type="NCBIfam" id="NF001567">
    <property type="entry name" value="PRK00389.1"/>
    <property type="match status" value="1"/>
</dbReference>
<dbReference type="NCBIfam" id="TIGR00528">
    <property type="entry name" value="gcvT"/>
    <property type="match status" value="1"/>
</dbReference>
<dbReference type="FunFam" id="3.30.70.1400:FF:000001">
    <property type="entry name" value="Aminomethyltransferase"/>
    <property type="match status" value="1"/>
</dbReference>
<protein>
    <recommendedName>
        <fullName evidence="2">aminomethyltransferase</fullName>
        <ecNumber evidence="2">2.1.2.10</ecNumber>
    </recommendedName>
    <alternativeName>
        <fullName evidence="5">Glycine cleavage system T protein</fullName>
    </alternativeName>
</protein>
<evidence type="ECO:0000256" key="3">
    <source>
        <dbReference type="ARBA" id="ARBA00022576"/>
    </source>
</evidence>
<dbReference type="InterPro" id="IPR029043">
    <property type="entry name" value="GcvT/YgfZ_C"/>
</dbReference>
<dbReference type="Gene3D" id="2.40.30.110">
    <property type="entry name" value="Aminomethyltransferase beta-barrel domains"/>
    <property type="match status" value="1"/>
</dbReference>
<comment type="catalytic activity">
    <reaction evidence="6">
        <text>N(6)-[(R)-S(8)-aminomethyldihydrolipoyl]-L-lysyl-[protein] + (6S)-5,6,7,8-tetrahydrofolate = N(6)-[(R)-dihydrolipoyl]-L-lysyl-[protein] + (6R)-5,10-methylene-5,6,7,8-tetrahydrofolate + NH4(+)</text>
        <dbReference type="Rhea" id="RHEA:16945"/>
        <dbReference type="Rhea" id="RHEA-COMP:10475"/>
        <dbReference type="Rhea" id="RHEA-COMP:10492"/>
        <dbReference type="ChEBI" id="CHEBI:15636"/>
        <dbReference type="ChEBI" id="CHEBI:28938"/>
        <dbReference type="ChEBI" id="CHEBI:57453"/>
        <dbReference type="ChEBI" id="CHEBI:83100"/>
        <dbReference type="ChEBI" id="CHEBI:83143"/>
        <dbReference type="EC" id="2.1.2.10"/>
    </reaction>
</comment>
<comment type="caution">
    <text evidence="9">The sequence shown here is derived from an EMBL/GenBank/DDBJ whole genome shotgun (WGS) entry which is preliminary data.</text>
</comment>
<dbReference type="Gene3D" id="3.30.1360.120">
    <property type="entry name" value="Probable tRNA modification gtpase trme, domain 1"/>
    <property type="match status" value="1"/>
</dbReference>
<evidence type="ECO:0000256" key="6">
    <source>
        <dbReference type="ARBA" id="ARBA00047665"/>
    </source>
</evidence>
<sequence>MKKTPLYEKHVALNAKIIDFGGWAMPVQYTNVIEEHRATRDLAGLFDICHMGEIEVKGPQSLDLLQLVLTRNLADQTVGQVKLSALLNEKGGIIDDLTVYKMANDFYMLVTNATPKDRDWAWINHIQQEKKIDCTLKDISDKTGKIDLQGPLSEQILQKFTETDLKTLRFYHFCESRVTGFPAIISHSGYTGEDGFEIYTAADVIGNIWDSLMHAGEHMGLKPAGLGARDTLRLEAGMMLNGQDMNESVSPLEVPYNWIVDVNKDFIGKEAILARKNSGKGNKLVGIEVTGRGIARHEYKVFHSGKEIGVVTSGTFSPTLNKAIGMAFVDIDFSAPDTQVEIAVRDAMVPAKIVKLPFYKREKK</sequence>
<dbReference type="PIRSF" id="PIRSF006487">
    <property type="entry name" value="GcvT"/>
    <property type="match status" value="1"/>
</dbReference>
<keyword evidence="3" id="KW-0032">Aminotransferase</keyword>
<dbReference type="Pfam" id="PF01571">
    <property type="entry name" value="GCV_T"/>
    <property type="match status" value="1"/>
</dbReference>
<dbReference type="PANTHER" id="PTHR43757:SF2">
    <property type="entry name" value="AMINOMETHYLTRANSFERASE, MITOCHONDRIAL"/>
    <property type="match status" value="1"/>
</dbReference>
<keyword evidence="4 9" id="KW-0808">Transferase</keyword>
<evidence type="ECO:0000313" key="9">
    <source>
        <dbReference type="EMBL" id="KUG23060.1"/>
    </source>
</evidence>
<accession>A0A0W8FQK5</accession>
<dbReference type="SUPFAM" id="SSF101790">
    <property type="entry name" value="Aminomethyltransferase beta-barrel domain"/>
    <property type="match status" value="1"/>
</dbReference>
<dbReference type="InterPro" id="IPR006222">
    <property type="entry name" value="GCVT_N"/>
</dbReference>
<keyword evidence="9" id="KW-0489">Methyltransferase</keyword>
<reference evidence="9" key="1">
    <citation type="journal article" date="2015" name="Proc. Natl. Acad. Sci. U.S.A.">
        <title>Networks of energetic and metabolic interactions define dynamics in microbial communities.</title>
        <authorList>
            <person name="Embree M."/>
            <person name="Liu J.K."/>
            <person name="Al-Bassam M.M."/>
            <person name="Zengler K."/>
        </authorList>
    </citation>
    <scope>NUCLEOTIDE SEQUENCE</scope>
</reference>
<gene>
    <name evidence="9" type="ORF">ASZ90_007137</name>
</gene>
<dbReference type="EC" id="2.1.2.10" evidence="2"/>
<evidence type="ECO:0000259" key="7">
    <source>
        <dbReference type="Pfam" id="PF01571"/>
    </source>
</evidence>
<dbReference type="EMBL" id="LNQE01000922">
    <property type="protein sequence ID" value="KUG23060.1"/>
    <property type="molecule type" value="Genomic_DNA"/>
</dbReference>
<dbReference type="InterPro" id="IPR006223">
    <property type="entry name" value="GcvT"/>
</dbReference>
<evidence type="ECO:0000256" key="4">
    <source>
        <dbReference type="ARBA" id="ARBA00022679"/>
    </source>
</evidence>
<dbReference type="GO" id="GO:0005960">
    <property type="term" value="C:glycine cleavage complex"/>
    <property type="evidence" value="ECO:0007669"/>
    <property type="project" value="InterPro"/>
</dbReference>
<proteinExistence type="inferred from homology"/>
<name>A0A0W8FQK5_9ZZZZ</name>
<dbReference type="FunFam" id="2.40.30.110:FF:000003">
    <property type="entry name" value="Aminomethyltransferase"/>
    <property type="match status" value="1"/>
</dbReference>
<evidence type="ECO:0000256" key="5">
    <source>
        <dbReference type="ARBA" id="ARBA00031395"/>
    </source>
</evidence>
<dbReference type="Gene3D" id="3.30.70.1400">
    <property type="entry name" value="Aminomethyltransferase beta-barrel domains"/>
    <property type="match status" value="1"/>
</dbReference>
<dbReference type="SUPFAM" id="SSF103025">
    <property type="entry name" value="Folate-binding domain"/>
    <property type="match status" value="1"/>
</dbReference>
<feature type="domain" description="Aminomethyltransferase C-terminal" evidence="8">
    <location>
        <begin position="283"/>
        <end position="360"/>
    </location>
</feature>
<evidence type="ECO:0000256" key="2">
    <source>
        <dbReference type="ARBA" id="ARBA00012616"/>
    </source>
</evidence>